<evidence type="ECO:0000313" key="7">
    <source>
        <dbReference type="EMBL" id="MFB9898539.1"/>
    </source>
</evidence>
<accession>A0ABV5ZPN9</accession>
<dbReference type="InterPro" id="IPR000866">
    <property type="entry name" value="AhpC/TSA"/>
</dbReference>
<dbReference type="SUPFAM" id="SSF52833">
    <property type="entry name" value="Thioredoxin-like"/>
    <property type="match status" value="1"/>
</dbReference>
<dbReference type="PANTHER" id="PTHR42852:SF6">
    <property type="entry name" value="THIOL:DISULFIDE INTERCHANGE PROTEIN DSBE"/>
    <property type="match status" value="1"/>
</dbReference>
<evidence type="ECO:0000256" key="1">
    <source>
        <dbReference type="ARBA" id="ARBA00004196"/>
    </source>
</evidence>
<dbReference type="InterPro" id="IPR036249">
    <property type="entry name" value="Thioredoxin-like_sf"/>
</dbReference>
<dbReference type="SUPFAM" id="SSF74653">
    <property type="entry name" value="TolA/TonB C-terminal domain"/>
    <property type="match status" value="1"/>
</dbReference>
<keyword evidence="8" id="KW-1185">Reference proteome</keyword>
<feature type="signal peptide" evidence="5">
    <location>
        <begin position="1"/>
        <end position="20"/>
    </location>
</feature>
<organism evidence="7 8">
    <name type="scientific">Hallella seregens ATCC 51272</name>
    <dbReference type="NCBI Taxonomy" id="1336250"/>
    <lineage>
        <taxon>Bacteria</taxon>
        <taxon>Pseudomonadati</taxon>
        <taxon>Bacteroidota</taxon>
        <taxon>Bacteroidia</taxon>
        <taxon>Bacteroidales</taxon>
        <taxon>Prevotellaceae</taxon>
        <taxon>Hallella</taxon>
    </lineage>
</organism>
<evidence type="ECO:0000256" key="4">
    <source>
        <dbReference type="ARBA" id="ARBA00023284"/>
    </source>
</evidence>
<dbReference type="InterPro" id="IPR013766">
    <property type="entry name" value="Thioredoxin_domain"/>
</dbReference>
<evidence type="ECO:0000256" key="2">
    <source>
        <dbReference type="ARBA" id="ARBA00022748"/>
    </source>
</evidence>
<keyword evidence="5" id="KW-0732">Signal</keyword>
<proteinExistence type="predicted"/>
<gene>
    <name evidence="7" type="ORF">ACFFK8_12220</name>
</gene>
<dbReference type="InterPro" id="IPR050553">
    <property type="entry name" value="Thioredoxin_ResA/DsbE_sf"/>
</dbReference>
<evidence type="ECO:0000256" key="5">
    <source>
        <dbReference type="SAM" id="SignalP"/>
    </source>
</evidence>
<comment type="subcellular location">
    <subcellularLocation>
        <location evidence="1">Cell envelope</location>
    </subcellularLocation>
</comment>
<dbReference type="CDD" id="cd02966">
    <property type="entry name" value="TlpA_like_family"/>
    <property type="match status" value="1"/>
</dbReference>
<feature type="chain" id="PRO_5045965689" evidence="5">
    <location>
        <begin position="21"/>
        <end position="305"/>
    </location>
</feature>
<evidence type="ECO:0000259" key="6">
    <source>
        <dbReference type="PROSITE" id="PS51352"/>
    </source>
</evidence>
<evidence type="ECO:0000313" key="8">
    <source>
        <dbReference type="Proteomes" id="UP001589688"/>
    </source>
</evidence>
<keyword evidence="4" id="KW-0676">Redox-active center</keyword>
<dbReference type="Proteomes" id="UP001589688">
    <property type="component" value="Unassembled WGS sequence"/>
</dbReference>
<comment type="caution">
    <text evidence="7">The sequence shown here is derived from an EMBL/GenBank/DDBJ whole genome shotgun (WGS) entry which is preliminary data.</text>
</comment>
<dbReference type="Pfam" id="PF00578">
    <property type="entry name" value="AhpC-TSA"/>
    <property type="match status" value="1"/>
</dbReference>
<dbReference type="PROSITE" id="PS51352">
    <property type="entry name" value="THIOREDOXIN_2"/>
    <property type="match status" value="1"/>
</dbReference>
<reference evidence="7 8" key="1">
    <citation type="submission" date="2024-09" db="EMBL/GenBank/DDBJ databases">
        <authorList>
            <person name="Sun Q."/>
            <person name="Mori K."/>
        </authorList>
    </citation>
    <scope>NUCLEOTIDE SEQUENCE [LARGE SCALE GENOMIC DNA]</scope>
    <source>
        <strain evidence="7 8">ATCC 51272</strain>
    </source>
</reference>
<dbReference type="Gene3D" id="3.40.30.10">
    <property type="entry name" value="Glutaredoxin"/>
    <property type="match status" value="1"/>
</dbReference>
<evidence type="ECO:0000256" key="3">
    <source>
        <dbReference type="ARBA" id="ARBA00023157"/>
    </source>
</evidence>
<sequence length="305" mass="34417">MKKVLLAVALLSACLSTLHAQKKSEDLDTKYGAELLKPGTQAPDFSLPDTDGQLVNLRHEYSDGYTVIDFWASWCGDCRREMPAVSKLSEQYFEDGVQFVGVSFDTDSAQWKKCVREKNKMIGKQVSELKKWKETQVSKDYHINWIPTLYLLNPDGTVNLGTVDVNKLSDRLSELKAAGKFEPYQQKMPEFPGGVPALMQFVKGHLRFPKTCEKLGAKARVVVSFVVDRDGSVSDLAISNYTQIGSIKVKGPVTVDEIKEQETLCRTLFTQEALRVVRAMPCWKPGEKAGRKQRVKYNMPFKFAY</sequence>
<keyword evidence="3" id="KW-1015">Disulfide bond</keyword>
<keyword evidence="2" id="KW-0201">Cytochrome c-type biogenesis</keyword>
<dbReference type="RefSeq" id="WP_027951796.1">
    <property type="nucleotide sequence ID" value="NZ_JADU01000007.1"/>
</dbReference>
<feature type="domain" description="Thioredoxin" evidence="6">
    <location>
        <begin position="36"/>
        <end position="177"/>
    </location>
</feature>
<dbReference type="Gene3D" id="3.30.1150.10">
    <property type="match status" value="1"/>
</dbReference>
<name>A0ABV5ZPN9_9BACT</name>
<dbReference type="EMBL" id="JBHLZF010000002">
    <property type="protein sequence ID" value="MFB9898539.1"/>
    <property type="molecule type" value="Genomic_DNA"/>
</dbReference>
<dbReference type="PANTHER" id="PTHR42852">
    <property type="entry name" value="THIOL:DISULFIDE INTERCHANGE PROTEIN DSBE"/>
    <property type="match status" value="1"/>
</dbReference>
<protein>
    <submittedName>
        <fullName evidence="7">Redoxin domain-containing protein</fullName>
    </submittedName>
</protein>